<evidence type="ECO:0000313" key="1">
    <source>
        <dbReference type="EMBL" id="ECJ9877814.1"/>
    </source>
</evidence>
<dbReference type="EMBL" id="AAJAEQ010000042">
    <property type="protein sequence ID" value="ECJ9877814.1"/>
    <property type="molecule type" value="Genomic_DNA"/>
</dbReference>
<proteinExistence type="predicted"/>
<reference evidence="1" key="1">
    <citation type="submission" date="2019-07" db="EMBL/GenBank/DDBJ databases">
        <authorList>
            <consortium name="PulseNet: The National Subtyping Network for Foodborne Disease Surveillance"/>
            <person name="Tarr C.L."/>
            <person name="Trees E."/>
            <person name="Katz L.S."/>
            <person name="Carleton-Romer H.A."/>
            <person name="Stroika S."/>
            <person name="Kucerova Z."/>
            <person name="Roache K.F."/>
            <person name="Sabol A.L."/>
            <person name="Besser J."/>
            <person name="Gerner-Smidt P."/>
        </authorList>
    </citation>
    <scope>NUCLEOTIDE SEQUENCE</scope>
    <source>
        <strain evidence="1">PNUSAS085443</strain>
    </source>
</reference>
<name>A0A5Y4BLL7_SALER</name>
<accession>A0A5Y4BLL7</accession>
<gene>
    <name evidence="1" type="ORF">FQR15_11580</name>
</gene>
<comment type="caution">
    <text evidence="1">The sequence shown here is derived from an EMBL/GenBank/DDBJ whole genome shotgun (WGS) entry which is preliminary data.</text>
</comment>
<sequence>MIRMCCAECFNDNGLRNNIIPTLMPQKGNCSFCNSQGVDIIDP</sequence>
<dbReference type="AlphaFoldDB" id="A0A5Y4BLL7"/>
<protein>
    <submittedName>
        <fullName evidence="1">RES domain-containing protein</fullName>
    </submittedName>
</protein>
<organism evidence="1">
    <name type="scientific">Salmonella enterica</name>
    <name type="common">Salmonella choleraesuis</name>
    <dbReference type="NCBI Taxonomy" id="28901"/>
    <lineage>
        <taxon>Bacteria</taxon>
        <taxon>Pseudomonadati</taxon>
        <taxon>Pseudomonadota</taxon>
        <taxon>Gammaproteobacteria</taxon>
        <taxon>Enterobacterales</taxon>
        <taxon>Enterobacteriaceae</taxon>
        <taxon>Salmonella</taxon>
    </lineage>
</organism>
<feature type="non-terminal residue" evidence="1">
    <location>
        <position position="43"/>
    </location>
</feature>